<reference evidence="3" key="1">
    <citation type="journal article" date="2019" name="Int. J. Syst. Evol. Microbiol.">
        <title>The Global Catalogue of Microorganisms (GCM) 10K type strain sequencing project: providing services to taxonomists for standard genome sequencing and annotation.</title>
        <authorList>
            <consortium name="The Broad Institute Genomics Platform"/>
            <consortium name="The Broad Institute Genome Sequencing Center for Infectious Disease"/>
            <person name="Wu L."/>
            <person name="Ma J."/>
        </authorList>
    </citation>
    <scope>NUCLEOTIDE SEQUENCE [LARGE SCALE GENOMIC DNA]</scope>
    <source>
        <strain evidence="3">CGMCC 4.7237</strain>
    </source>
</reference>
<protein>
    <recommendedName>
        <fullName evidence="4">Transposase</fullName>
    </recommendedName>
</protein>
<feature type="region of interest" description="Disordered" evidence="1">
    <location>
        <begin position="1"/>
        <end position="21"/>
    </location>
</feature>
<evidence type="ECO:0000256" key="1">
    <source>
        <dbReference type="SAM" id="MobiDB-lite"/>
    </source>
</evidence>
<proteinExistence type="predicted"/>
<evidence type="ECO:0000313" key="2">
    <source>
        <dbReference type="EMBL" id="MFC4034576.1"/>
    </source>
</evidence>
<comment type="caution">
    <text evidence="2">The sequence shown here is derived from an EMBL/GenBank/DDBJ whole genome shotgun (WGS) entry which is preliminary data.</text>
</comment>
<evidence type="ECO:0000313" key="3">
    <source>
        <dbReference type="Proteomes" id="UP001595765"/>
    </source>
</evidence>
<accession>A0ABV8HXK8</accession>
<keyword evidence="3" id="KW-1185">Reference proteome</keyword>
<dbReference type="Proteomes" id="UP001595765">
    <property type="component" value="Unassembled WGS sequence"/>
</dbReference>
<gene>
    <name evidence="2" type="ORF">ACFO3J_24310</name>
</gene>
<sequence length="62" mass="6604">MTAATATQARRGPSTCRPARPGGAAYWERVEAIVDQAPPLTDEQRLAIRLAIWGGVTRKAAA</sequence>
<evidence type="ECO:0008006" key="4">
    <source>
        <dbReference type="Google" id="ProtNLM"/>
    </source>
</evidence>
<dbReference type="EMBL" id="JBHSBB010000014">
    <property type="protein sequence ID" value="MFC4034576.1"/>
    <property type="molecule type" value="Genomic_DNA"/>
</dbReference>
<organism evidence="2 3">
    <name type="scientific">Streptomyces polygonati</name>
    <dbReference type="NCBI Taxonomy" id="1617087"/>
    <lineage>
        <taxon>Bacteria</taxon>
        <taxon>Bacillati</taxon>
        <taxon>Actinomycetota</taxon>
        <taxon>Actinomycetes</taxon>
        <taxon>Kitasatosporales</taxon>
        <taxon>Streptomycetaceae</taxon>
        <taxon>Streptomyces</taxon>
    </lineage>
</organism>
<dbReference type="RefSeq" id="WP_386432926.1">
    <property type="nucleotide sequence ID" value="NZ_JBHSBB010000014.1"/>
</dbReference>
<name>A0ABV8HXK8_9ACTN</name>